<dbReference type="AlphaFoldDB" id="A0A172UKC2"/>
<evidence type="ECO:0000256" key="6">
    <source>
        <dbReference type="ARBA" id="ARBA00023065"/>
    </source>
</evidence>
<dbReference type="Proteomes" id="UP000077143">
    <property type="component" value="Chromosome"/>
</dbReference>
<dbReference type="PANTHER" id="PTHR32507">
    <property type="entry name" value="NA(+)/H(+) ANTIPORTER 1"/>
    <property type="match status" value="1"/>
</dbReference>
<keyword evidence="7 8" id="KW-0472">Membrane</keyword>
<feature type="transmembrane region" description="Helical" evidence="8">
    <location>
        <begin position="88"/>
        <end position="110"/>
    </location>
</feature>
<reference evidence="10 11" key="1">
    <citation type="submission" date="2016-05" db="EMBL/GenBank/DDBJ databases">
        <title>Complete genome sequence of a phthalic acid esters degrading Mycobacterium sp. YC-RL4.</title>
        <authorList>
            <person name="Ren L."/>
            <person name="Fan S."/>
            <person name="Ruth N."/>
            <person name="Jia Y."/>
            <person name="Wang J."/>
            <person name="Qiao C."/>
        </authorList>
    </citation>
    <scope>NUCLEOTIDE SEQUENCE [LARGE SCALE GENOMIC DNA]</scope>
    <source>
        <strain evidence="10 11">YC-RL4</strain>
    </source>
</reference>
<keyword evidence="11" id="KW-1185">Reference proteome</keyword>
<feature type="transmembrane region" description="Helical" evidence="8">
    <location>
        <begin position="57"/>
        <end position="76"/>
    </location>
</feature>
<sequence>MLLSFVIVSSVLAGWALSAGRLQRWRITAPLFLVVAGALVEYLTHGSLADTLNSGTAQHVAEIILAVLLFVDANAIRDGMFGGYPRAATRLLFIALPLSMGLAVLLGAWLLPGLSLATLVVIACIVVPIDFAPAPSIVRDRLIPSRVRDLLNVEAGYSDGIISPIFVFALIVAHAESDSGSAWETVTDALPHAAKAIVIGLCVGGGLALTANLAQRRGLMTGQSQRVLTVATPALAYTLSLGVHANGFVAAFLCGVGYRYFRQTDDAERDLELIEDISFLLTALMWFVFGGVLLIAYWKAGLTVGIVVFCLLALTLVRMLPVALAMLGSRFTWPERLLLGWLGPRGAAAIVLGLLAFNVLDDPDEHIVLLVVVVMVLGSVLLHGFGAPVAARAVARTRSE</sequence>
<keyword evidence="3" id="KW-0050">Antiport</keyword>
<feature type="transmembrane region" description="Helical" evidence="8">
    <location>
        <begin position="339"/>
        <end position="360"/>
    </location>
</feature>
<organism evidence="10 11">
    <name type="scientific">Mycobacterium adipatum</name>
    <dbReference type="NCBI Taxonomy" id="1682113"/>
    <lineage>
        <taxon>Bacteria</taxon>
        <taxon>Bacillati</taxon>
        <taxon>Actinomycetota</taxon>
        <taxon>Actinomycetes</taxon>
        <taxon>Mycobacteriales</taxon>
        <taxon>Mycobacteriaceae</taxon>
        <taxon>Mycobacterium</taxon>
    </lineage>
</organism>
<comment type="subcellular location">
    <subcellularLocation>
        <location evidence="1">Cell membrane</location>
        <topology evidence="1">Multi-pass membrane protein</topology>
    </subcellularLocation>
</comment>
<proteinExistence type="predicted"/>
<keyword evidence="4 8" id="KW-0812">Transmembrane</keyword>
<dbReference type="GO" id="GO:0005886">
    <property type="term" value="C:plasma membrane"/>
    <property type="evidence" value="ECO:0007669"/>
    <property type="project" value="UniProtKB-SubCell"/>
</dbReference>
<evidence type="ECO:0000256" key="1">
    <source>
        <dbReference type="ARBA" id="ARBA00004651"/>
    </source>
</evidence>
<keyword evidence="2" id="KW-0813">Transport</keyword>
<accession>A0A172UKC2</accession>
<evidence type="ECO:0000313" key="11">
    <source>
        <dbReference type="Proteomes" id="UP000077143"/>
    </source>
</evidence>
<dbReference type="OrthoDB" id="4174405at2"/>
<evidence type="ECO:0000256" key="8">
    <source>
        <dbReference type="SAM" id="Phobius"/>
    </source>
</evidence>
<feature type="transmembrane region" description="Helical" evidence="8">
    <location>
        <begin position="234"/>
        <end position="258"/>
    </location>
</feature>
<dbReference type="RefSeq" id="WP_067993011.1">
    <property type="nucleotide sequence ID" value="NZ_CP015596.1"/>
</dbReference>
<evidence type="ECO:0000259" key="9">
    <source>
        <dbReference type="Pfam" id="PF00999"/>
    </source>
</evidence>
<dbReference type="InterPro" id="IPR006153">
    <property type="entry name" value="Cation/H_exchanger_TM"/>
</dbReference>
<feature type="transmembrane region" description="Helical" evidence="8">
    <location>
        <begin position="196"/>
        <end position="214"/>
    </location>
</feature>
<protein>
    <submittedName>
        <fullName evidence="10">Sodium:proton exchanger</fullName>
    </submittedName>
</protein>
<dbReference type="STRING" id="1682113.A7U43_07535"/>
<evidence type="ECO:0000256" key="4">
    <source>
        <dbReference type="ARBA" id="ARBA00022692"/>
    </source>
</evidence>
<dbReference type="Pfam" id="PF00999">
    <property type="entry name" value="Na_H_Exchanger"/>
    <property type="match status" value="1"/>
</dbReference>
<feature type="transmembrane region" description="Helical" evidence="8">
    <location>
        <begin position="279"/>
        <end position="298"/>
    </location>
</feature>
<feature type="domain" description="Cation/H+ exchanger transmembrane" evidence="9">
    <location>
        <begin position="8"/>
        <end position="387"/>
    </location>
</feature>
<keyword evidence="5 8" id="KW-1133">Transmembrane helix</keyword>
<gene>
    <name evidence="10" type="ORF">A7U43_07535</name>
</gene>
<feature type="transmembrane region" description="Helical" evidence="8">
    <location>
        <begin position="366"/>
        <end position="391"/>
    </location>
</feature>
<evidence type="ECO:0000313" key="10">
    <source>
        <dbReference type="EMBL" id="ANE79194.1"/>
    </source>
</evidence>
<feature type="transmembrane region" description="Helical" evidence="8">
    <location>
        <begin position="116"/>
        <end position="138"/>
    </location>
</feature>
<evidence type="ECO:0000256" key="5">
    <source>
        <dbReference type="ARBA" id="ARBA00022989"/>
    </source>
</evidence>
<dbReference type="KEGG" id="madi:A7U43_07535"/>
<keyword evidence="6" id="KW-0406">Ion transport</keyword>
<dbReference type="PANTHER" id="PTHR32507:SF8">
    <property type="entry name" value="CNH1P"/>
    <property type="match status" value="1"/>
</dbReference>
<dbReference type="GO" id="GO:1902600">
    <property type="term" value="P:proton transmembrane transport"/>
    <property type="evidence" value="ECO:0007669"/>
    <property type="project" value="InterPro"/>
</dbReference>
<feature type="transmembrane region" description="Helical" evidence="8">
    <location>
        <begin position="304"/>
        <end position="327"/>
    </location>
</feature>
<evidence type="ECO:0000256" key="3">
    <source>
        <dbReference type="ARBA" id="ARBA00022449"/>
    </source>
</evidence>
<dbReference type="EMBL" id="CP015596">
    <property type="protein sequence ID" value="ANE79194.1"/>
    <property type="molecule type" value="Genomic_DNA"/>
</dbReference>
<name>A0A172UKC2_9MYCO</name>
<evidence type="ECO:0000256" key="2">
    <source>
        <dbReference type="ARBA" id="ARBA00022448"/>
    </source>
</evidence>
<evidence type="ECO:0000256" key="7">
    <source>
        <dbReference type="ARBA" id="ARBA00023136"/>
    </source>
</evidence>
<dbReference type="GO" id="GO:0015297">
    <property type="term" value="F:antiporter activity"/>
    <property type="evidence" value="ECO:0007669"/>
    <property type="project" value="UniProtKB-KW"/>
</dbReference>